<accession>A0ABQ3HGT4</accession>
<protein>
    <submittedName>
        <fullName evidence="1">Uncharacterized protein</fullName>
    </submittedName>
</protein>
<dbReference type="RefSeq" id="WP_191278640.1">
    <property type="nucleotide sequence ID" value="NZ_BNAD01000002.1"/>
</dbReference>
<proteinExistence type="predicted"/>
<evidence type="ECO:0000313" key="2">
    <source>
        <dbReference type="Proteomes" id="UP000597341"/>
    </source>
</evidence>
<keyword evidence="2" id="KW-1185">Reference proteome</keyword>
<comment type="caution">
    <text evidence="1">The sequence shown here is derived from an EMBL/GenBank/DDBJ whole genome shotgun (WGS) entry which is preliminary data.</text>
</comment>
<dbReference type="Proteomes" id="UP000597341">
    <property type="component" value="Unassembled WGS sequence"/>
</dbReference>
<organism evidence="1 2">
    <name type="scientific">Nocardioides flavus</name>
    <name type="common">ex Wang et al. 2016</name>
    <dbReference type="NCBI Taxonomy" id="2058780"/>
    <lineage>
        <taxon>Bacteria</taxon>
        <taxon>Bacillati</taxon>
        <taxon>Actinomycetota</taxon>
        <taxon>Actinomycetes</taxon>
        <taxon>Propionibacteriales</taxon>
        <taxon>Nocardioidaceae</taxon>
        <taxon>Nocardioides</taxon>
    </lineage>
</organism>
<dbReference type="EMBL" id="BNAD01000002">
    <property type="protein sequence ID" value="GHE16766.1"/>
    <property type="molecule type" value="Genomic_DNA"/>
</dbReference>
<name>A0ABQ3HGT4_9ACTN</name>
<gene>
    <name evidence="1" type="ORF">GCM10011376_13760</name>
</gene>
<reference evidence="2" key="1">
    <citation type="journal article" date="2019" name="Int. J. Syst. Evol. Microbiol.">
        <title>The Global Catalogue of Microorganisms (GCM) 10K type strain sequencing project: providing services to taxonomists for standard genome sequencing and annotation.</title>
        <authorList>
            <consortium name="The Broad Institute Genomics Platform"/>
            <consortium name="The Broad Institute Genome Sequencing Center for Infectious Disease"/>
            <person name="Wu L."/>
            <person name="Ma J."/>
        </authorList>
    </citation>
    <scope>NUCLEOTIDE SEQUENCE [LARGE SCALE GENOMIC DNA]</scope>
    <source>
        <strain evidence="2">CGMCC 1.12791</strain>
    </source>
</reference>
<sequence length="102" mass="11636">MPEKPRDVADLFLAPVVLELDSRLERFERMSVDEVKFDLLLESNREAISEEQRNKLVIDALTRNLDLHGWSVSWDPRGLRVVRGEHAVVLGLPANVKDYLAG</sequence>
<evidence type="ECO:0000313" key="1">
    <source>
        <dbReference type="EMBL" id="GHE16766.1"/>
    </source>
</evidence>